<gene>
    <name evidence="1" type="ORF">HHUB_4117</name>
</gene>
<accession>A0A0U5H4J4</accession>
<proteinExistence type="predicted"/>
<dbReference type="Proteomes" id="UP000066737">
    <property type="component" value="Plasmid pSTJ001"/>
</dbReference>
<evidence type="ECO:0000313" key="1">
    <source>
        <dbReference type="EMBL" id="CQH63551.1"/>
    </source>
</evidence>
<organism evidence="1 2">
    <name type="scientific">Halobacterium hubeiense</name>
    <dbReference type="NCBI Taxonomy" id="1407499"/>
    <lineage>
        <taxon>Archaea</taxon>
        <taxon>Methanobacteriati</taxon>
        <taxon>Methanobacteriota</taxon>
        <taxon>Stenosarchaea group</taxon>
        <taxon>Halobacteria</taxon>
        <taxon>Halobacteriales</taxon>
        <taxon>Halobacteriaceae</taxon>
        <taxon>Halobacterium</taxon>
    </lineage>
</organism>
<dbReference type="EMBL" id="LN831303">
    <property type="protein sequence ID" value="CQH63551.1"/>
    <property type="molecule type" value="Genomic_DNA"/>
</dbReference>
<keyword evidence="2" id="KW-1185">Reference proteome</keyword>
<protein>
    <submittedName>
        <fullName evidence="1">Homolog to phage PhiH1 repressor protein</fullName>
    </submittedName>
</protein>
<dbReference type="AlphaFoldDB" id="A0A0U5H4J4"/>
<dbReference type="InterPro" id="IPR036388">
    <property type="entry name" value="WH-like_DNA-bd_sf"/>
</dbReference>
<evidence type="ECO:0000313" key="2">
    <source>
        <dbReference type="Proteomes" id="UP000066737"/>
    </source>
</evidence>
<dbReference type="KEGG" id="hhb:Hhub_4117"/>
<dbReference type="OrthoDB" id="285635at2157"/>
<dbReference type="Gene3D" id="1.10.10.10">
    <property type="entry name" value="Winged helix-like DNA-binding domain superfamily/Winged helix DNA-binding domain"/>
    <property type="match status" value="1"/>
</dbReference>
<geneLocation type="plasmid" evidence="2">
    <name>pSTJ001</name>
</geneLocation>
<sequence>MTMRKPAEWMCSLDERILEYLNDEPWTMPHVLEHELSMDASEERIRERCQLLADADLIEPIHSEMYELTTWGRLYLEGEVDARNQPRPRPGRVL</sequence>
<name>A0A0U5H4J4_9EURY</name>
<reference evidence="2" key="1">
    <citation type="journal article" date="2016" name="Environ. Microbiol.">
        <title>The complete genome of a viable archaeum isolated from 123-million-year-old rock salt.</title>
        <authorList>
            <person name="Jaakkola S.T."/>
            <person name="Pfeiffer F."/>
            <person name="Ravantti J.J."/>
            <person name="Guo Q."/>
            <person name="Liu Y."/>
            <person name="Chen X."/>
            <person name="Ma H."/>
            <person name="Yang C."/>
            <person name="Oksanen H.M."/>
            <person name="Bamford D.H."/>
        </authorList>
    </citation>
    <scope>NUCLEOTIDE SEQUENCE</scope>
    <source>
        <strain evidence="2">JI20-1</strain>
        <plasmid evidence="2">Plasmid pSTJ001</plasmid>
    </source>
</reference>